<evidence type="ECO:0000256" key="2">
    <source>
        <dbReference type="ARBA" id="ARBA00007832"/>
    </source>
</evidence>
<dbReference type="AlphaFoldDB" id="A0A1X7I9D5"/>
<dbReference type="InterPro" id="IPR037455">
    <property type="entry name" value="LucA/IucC-like"/>
</dbReference>
<dbReference type="STRING" id="1852522.SAMN06295960_0250"/>
<evidence type="ECO:0000313" key="7">
    <source>
        <dbReference type="Proteomes" id="UP000193834"/>
    </source>
</evidence>
<dbReference type="InterPro" id="IPR007310">
    <property type="entry name" value="Aerobactin_biosyn_IucA/IucC_N"/>
</dbReference>
<dbReference type="PANTHER" id="PTHR34384:SF6">
    <property type="entry name" value="STAPHYLOFERRIN B SYNTHASE"/>
    <property type="match status" value="1"/>
</dbReference>
<feature type="coiled-coil region" evidence="3">
    <location>
        <begin position="643"/>
        <end position="692"/>
    </location>
</feature>
<dbReference type="RefSeq" id="WP_085492540.1">
    <property type="nucleotide sequence ID" value="NZ_FXAZ01000001.1"/>
</dbReference>
<dbReference type="Gene3D" id="1.10.510.40">
    <property type="match status" value="1"/>
</dbReference>
<evidence type="ECO:0000256" key="3">
    <source>
        <dbReference type="SAM" id="Coils"/>
    </source>
</evidence>
<evidence type="ECO:0000259" key="5">
    <source>
        <dbReference type="Pfam" id="PF06276"/>
    </source>
</evidence>
<dbReference type="GO" id="GO:0016881">
    <property type="term" value="F:acid-amino acid ligase activity"/>
    <property type="evidence" value="ECO:0007669"/>
    <property type="project" value="UniProtKB-ARBA"/>
</dbReference>
<feature type="domain" description="Aerobactin siderophore biosynthesis IucA/IucC N-terminal" evidence="4">
    <location>
        <begin position="231"/>
        <end position="468"/>
    </location>
</feature>
<dbReference type="GO" id="GO:0019290">
    <property type="term" value="P:siderophore biosynthetic process"/>
    <property type="evidence" value="ECO:0007669"/>
    <property type="project" value="InterPro"/>
</dbReference>
<feature type="domain" description="Aerobactin siderophore biosynthesis IucA/IucC-like C-terminal" evidence="5">
    <location>
        <begin position="533"/>
        <end position="694"/>
    </location>
</feature>
<name>A0A1X7I9D5_9BACL</name>
<dbReference type="Gene3D" id="6.10.250.3370">
    <property type="match status" value="1"/>
</dbReference>
<evidence type="ECO:0000313" key="6">
    <source>
        <dbReference type="EMBL" id="SMG11290.1"/>
    </source>
</evidence>
<proteinExistence type="inferred from homology"/>
<comment type="pathway">
    <text evidence="1">Siderophore biosynthesis.</text>
</comment>
<dbReference type="OrthoDB" id="495728at2"/>
<reference evidence="6 7" key="1">
    <citation type="submission" date="2017-04" db="EMBL/GenBank/DDBJ databases">
        <authorList>
            <person name="Afonso C.L."/>
            <person name="Miller P.J."/>
            <person name="Scott M.A."/>
            <person name="Spackman E."/>
            <person name="Goraichik I."/>
            <person name="Dimitrov K.M."/>
            <person name="Suarez D.L."/>
            <person name="Swayne D.E."/>
        </authorList>
    </citation>
    <scope>NUCLEOTIDE SEQUENCE [LARGE SCALE GENOMIC DNA]</scope>
    <source>
        <strain evidence="6 7">11</strain>
    </source>
</reference>
<keyword evidence="3" id="KW-0175">Coiled coil</keyword>
<dbReference type="Pfam" id="PF06276">
    <property type="entry name" value="FhuF"/>
    <property type="match status" value="1"/>
</dbReference>
<evidence type="ECO:0000259" key="4">
    <source>
        <dbReference type="Pfam" id="PF04183"/>
    </source>
</evidence>
<keyword evidence="7" id="KW-1185">Reference proteome</keyword>
<dbReference type="InterPro" id="IPR022770">
    <property type="entry name" value="IucA/IucC-like_C"/>
</dbReference>
<dbReference type="PANTHER" id="PTHR34384">
    <property type="entry name" value="L-2,3-DIAMINOPROPANOATE--CITRATE LIGASE"/>
    <property type="match status" value="1"/>
</dbReference>
<sequence length="730" mass="81718">MQQLSMNSQLRARRRVLQQLIEALLFEGVIVPQEGFASSQLIYDPGHAVGEAVPSLEIPSDAARQPHSSVVVLSDAARQPHSSVVVLSDAARQSYSSAVVLSDAVRQPNSSTAVISDAVKQSDASVQQLVFTGRDEAKRLVTYACTARRRFTFGWLELLAEPIMRTVQGQSDPTTEEACDPQLFLREVVAHALSSYSILPSFYQEIAATLQNEQLRLEETRTGSALVHLSLAEVEALASQGHPYHPCFRSRIGFDLEDQRSYAPEFAPSFAVMWVAAHQEKVGTWGQDGKAWEHVLEMQLTASELQRLQVRLLEHGAEPATYRLLPVHPWQWESCLQHAYAEDIEQHWLIPLGLGEQSYKPQQSIRTLSNVSTPAGAALKLPLHIVNTSSLRELTPHSVAAAPEVSSWLQRVVATDDYFWKEARVVLLQEFASASYLPANGALSAIWREPIEAYLQEGEQAYPFHALLTVQEHGAARAKRAFAAMTAGVEACCGQDMERAASVSVQENEAGRMGEQQSESLAIQPWLTQYGLERWFRELIRKGVMPVVHLLAAHGIVLESHAQNMILIHREGWPVGVALRDFHEGVEFTASYIASPELVPDFAQLHPAYRSGSVGDYFEMLDVQSLQEMMIDALWFMNIGFLIMRLADDAEAEGQQREALEQKLWQIIRLELAEYERQHPKLRERLAELKLFVPYCSIEPLAQQRMTGTVAAKPQQVPNPLHWCMETKNM</sequence>
<dbReference type="EMBL" id="FXAZ01000001">
    <property type="protein sequence ID" value="SMG11290.1"/>
    <property type="molecule type" value="Genomic_DNA"/>
</dbReference>
<evidence type="ECO:0000256" key="1">
    <source>
        <dbReference type="ARBA" id="ARBA00004924"/>
    </source>
</evidence>
<dbReference type="Gene3D" id="3.30.310.280">
    <property type="match status" value="1"/>
</dbReference>
<comment type="similarity">
    <text evidence="2">Belongs to the IucA/IucC family.</text>
</comment>
<gene>
    <name evidence="6" type="ORF">SAMN06295960_0250</name>
</gene>
<organism evidence="6 7">
    <name type="scientific">Paenibacillus aquistagni</name>
    <dbReference type="NCBI Taxonomy" id="1852522"/>
    <lineage>
        <taxon>Bacteria</taxon>
        <taxon>Bacillati</taxon>
        <taxon>Bacillota</taxon>
        <taxon>Bacilli</taxon>
        <taxon>Bacillales</taxon>
        <taxon>Paenibacillaceae</taxon>
        <taxon>Paenibacillus</taxon>
    </lineage>
</organism>
<dbReference type="Pfam" id="PF04183">
    <property type="entry name" value="IucA_IucC"/>
    <property type="match status" value="1"/>
</dbReference>
<accession>A0A1X7I9D5</accession>
<dbReference type="Proteomes" id="UP000193834">
    <property type="component" value="Unassembled WGS sequence"/>
</dbReference>
<protein>
    <submittedName>
        <fullName evidence="6">Siderophore synthetase component</fullName>
    </submittedName>
</protein>